<dbReference type="Gene3D" id="3.40.50.12360">
    <property type="match status" value="1"/>
</dbReference>
<feature type="compositionally biased region" description="Polar residues" evidence="3">
    <location>
        <begin position="280"/>
        <end position="296"/>
    </location>
</feature>
<dbReference type="Gene3D" id="2.40.50.40">
    <property type="match status" value="1"/>
</dbReference>
<feature type="compositionally biased region" description="Low complexity" evidence="3">
    <location>
        <begin position="584"/>
        <end position="602"/>
    </location>
</feature>
<dbReference type="CDD" id="cd00024">
    <property type="entry name" value="CD_CSD"/>
    <property type="match status" value="1"/>
</dbReference>
<feature type="compositionally biased region" description="Low complexity" evidence="3">
    <location>
        <begin position="486"/>
        <end position="502"/>
    </location>
</feature>
<evidence type="ECO:0000313" key="6">
    <source>
        <dbReference type="Proteomes" id="UP000319160"/>
    </source>
</evidence>
<evidence type="ECO:0000256" key="1">
    <source>
        <dbReference type="ARBA" id="ARBA00011353"/>
    </source>
</evidence>
<keyword evidence="2" id="KW-0175">Coiled coil</keyword>
<feature type="region of interest" description="Disordered" evidence="3">
    <location>
        <begin position="656"/>
        <end position="738"/>
    </location>
</feature>
<feature type="compositionally biased region" description="Low complexity" evidence="3">
    <location>
        <begin position="1336"/>
        <end position="1347"/>
    </location>
</feature>
<dbReference type="InterPro" id="IPR000953">
    <property type="entry name" value="Chromo/chromo_shadow_dom"/>
</dbReference>
<dbReference type="Pfam" id="PF11496">
    <property type="entry name" value="HDA2-3"/>
    <property type="match status" value="1"/>
</dbReference>
<evidence type="ECO:0000313" key="5">
    <source>
        <dbReference type="EMBL" id="TRX96201.1"/>
    </source>
</evidence>
<dbReference type="SUPFAM" id="SSF54160">
    <property type="entry name" value="Chromo domain-like"/>
    <property type="match status" value="1"/>
</dbReference>
<feature type="region of interest" description="Disordered" evidence="3">
    <location>
        <begin position="481"/>
        <end position="607"/>
    </location>
</feature>
<proteinExistence type="predicted"/>
<feature type="compositionally biased region" description="Basic residues" evidence="3">
    <location>
        <begin position="25"/>
        <end position="34"/>
    </location>
</feature>
<feature type="region of interest" description="Disordered" evidence="3">
    <location>
        <begin position="1321"/>
        <end position="1393"/>
    </location>
</feature>
<accession>A0A553I7M2</accession>
<feature type="compositionally biased region" description="Polar residues" evidence="3">
    <location>
        <begin position="256"/>
        <end position="266"/>
    </location>
</feature>
<protein>
    <recommendedName>
        <fullName evidence="4">Chromo domain-containing protein</fullName>
    </recommendedName>
</protein>
<comment type="subunit">
    <text evidence="1">Component of the NuA4 histone acetyltransferase complex.</text>
</comment>
<feature type="region of interest" description="Disordered" evidence="3">
    <location>
        <begin position="1034"/>
        <end position="1067"/>
    </location>
</feature>
<feature type="region of interest" description="Disordered" evidence="3">
    <location>
        <begin position="1"/>
        <end position="43"/>
    </location>
</feature>
<evidence type="ECO:0000256" key="2">
    <source>
        <dbReference type="SAM" id="Coils"/>
    </source>
</evidence>
<dbReference type="EMBL" id="VFLP01000012">
    <property type="protein sequence ID" value="TRX96201.1"/>
    <property type="molecule type" value="Genomic_DNA"/>
</dbReference>
<organism evidence="5 6">
    <name type="scientific">Xylaria flabelliformis</name>
    <dbReference type="NCBI Taxonomy" id="2512241"/>
    <lineage>
        <taxon>Eukaryota</taxon>
        <taxon>Fungi</taxon>
        <taxon>Dikarya</taxon>
        <taxon>Ascomycota</taxon>
        <taxon>Pezizomycotina</taxon>
        <taxon>Sordariomycetes</taxon>
        <taxon>Xylariomycetidae</taxon>
        <taxon>Xylariales</taxon>
        <taxon>Xylariaceae</taxon>
        <taxon>Xylaria</taxon>
    </lineage>
</organism>
<feature type="compositionally biased region" description="Polar residues" evidence="3">
    <location>
        <begin position="505"/>
        <end position="530"/>
    </location>
</feature>
<gene>
    <name evidence="5" type="ORF">FHL15_002925</name>
</gene>
<evidence type="ECO:0000259" key="4">
    <source>
        <dbReference type="PROSITE" id="PS50013"/>
    </source>
</evidence>
<reference evidence="6" key="1">
    <citation type="submission" date="2019-06" db="EMBL/GenBank/DDBJ databases">
        <title>Draft genome sequence of the griseofulvin-producing fungus Xylaria cubensis strain G536.</title>
        <authorList>
            <person name="Mead M.E."/>
            <person name="Raja H.A."/>
            <person name="Steenwyk J.L."/>
            <person name="Knowles S.L."/>
            <person name="Oberlies N.H."/>
            <person name="Rokas A."/>
        </authorList>
    </citation>
    <scope>NUCLEOTIDE SEQUENCE [LARGE SCALE GENOMIC DNA]</scope>
    <source>
        <strain evidence="6">G536</strain>
    </source>
</reference>
<dbReference type="InterPro" id="IPR038609">
    <property type="entry name" value="HDA1_su2/3_sf"/>
</dbReference>
<feature type="region of interest" description="Disordered" evidence="3">
    <location>
        <begin position="419"/>
        <end position="446"/>
    </location>
</feature>
<dbReference type="GO" id="GO:0070823">
    <property type="term" value="C:HDA1 complex"/>
    <property type="evidence" value="ECO:0007669"/>
    <property type="project" value="InterPro"/>
</dbReference>
<feature type="region of interest" description="Disordered" evidence="3">
    <location>
        <begin position="124"/>
        <end position="340"/>
    </location>
</feature>
<feature type="domain" description="Chromo" evidence="4">
    <location>
        <begin position="46"/>
        <end position="81"/>
    </location>
</feature>
<feature type="compositionally biased region" description="Basic and acidic residues" evidence="3">
    <location>
        <begin position="1321"/>
        <end position="1334"/>
    </location>
</feature>
<feature type="coiled-coil region" evidence="2">
    <location>
        <begin position="1177"/>
        <end position="1278"/>
    </location>
</feature>
<feature type="compositionally biased region" description="Polar residues" evidence="3">
    <location>
        <begin position="420"/>
        <end position="446"/>
    </location>
</feature>
<keyword evidence="6" id="KW-1185">Reference proteome</keyword>
<comment type="caution">
    <text evidence="5">The sequence shown here is derived from an EMBL/GenBank/DDBJ whole genome shotgun (WGS) entry which is preliminary data.</text>
</comment>
<feature type="compositionally biased region" description="Basic and acidic residues" evidence="3">
    <location>
        <begin position="569"/>
        <end position="581"/>
    </location>
</feature>
<evidence type="ECO:0000256" key="3">
    <source>
        <dbReference type="SAM" id="MobiDB-lite"/>
    </source>
</evidence>
<dbReference type="OrthoDB" id="3647690at2759"/>
<feature type="compositionally biased region" description="Polar residues" evidence="3">
    <location>
        <begin position="683"/>
        <end position="696"/>
    </location>
</feature>
<name>A0A553I7M2_9PEZI</name>
<dbReference type="InterPro" id="IPR016197">
    <property type="entry name" value="Chromo-like_dom_sf"/>
</dbReference>
<dbReference type="Gene3D" id="1.10.287.2610">
    <property type="match status" value="1"/>
</dbReference>
<dbReference type="STRING" id="2512241.A0A553I7M2"/>
<dbReference type="GO" id="GO:0006338">
    <property type="term" value="P:chromatin remodeling"/>
    <property type="evidence" value="ECO:0007669"/>
    <property type="project" value="UniProtKB-ARBA"/>
</dbReference>
<dbReference type="PROSITE" id="PS50013">
    <property type="entry name" value="CHROMO_2"/>
    <property type="match status" value="1"/>
</dbReference>
<feature type="compositionally biased region" description="Polar residues" evidence="3">
    <location>
        <begin position="1034"/>
        <end position="1044"/>
    </location>
</feature>
<dbReference type="Proteomes" id="UP000319160">
    <property type="component" value="Unassembled WGS sequence"/>
</dbReference>
<feature type="compositionally biased region" description="Basic and acidic residues" evidence="3">
    <location>
        <begin position="124"/>
        <end position="136"/>
    </location>
</feature>
<sequence>MITVPERPRQQTHHHQTRPRDQPRRQPKPKKPKQQKAEPEAEEGWYTIRDIIDEKIERGRILYLIDWEGTDQNGRRYDPTWVRFNPSNPLFLTSHSRLTRSQEPAANVTAVAINAWRDKKNEEASKAADALGHDRIPPSLESTQETDPAVLSPRRAKRKLEQRYTERTPMTSSGNTKERAHKRRRTEASRAASGLQAPRSESSEQQASSSSGDLDTGDPEGDRPPQPGEVTQNQGAKLVVELPRELPIDPSEFQIIASQATSQATVPEQARDQRVIPDSQEVSGTSVSGANNSYSQPPDLLLESQHARDPPTSLGPPEDLARASSLSSIPSRQPDPRIVDTSGFFANPNLSTNSAVNPGANLNRSLLHITSTGPFQGPVNESSPNFQTQLERDFGTIVATSSVTASHGTTIPESLRHHSNAQISQGSESQHSYTTNRNSTPSNSQAAQVVPPFISHLGEAVSSSDSDFSVFEEDRTVSKSVLREGSAQAESQDSSQALSELDGNSRISVTSQGHEPASSTASPRKSQPATRGSGGPEPRYSRVEPPQQVRPATPTDMAGTSAAGTSLPAKERFRLLREEYFGKSPPATSTSPAASSPVPSDSNAYISNASTPQAVTHANGEKSPAVDIPAPLISPILPLPSGPAQAQIGPPIESAQAHIDPVPSHGHAGSLSLNSYHAPPMEQPTTLDPSNLTLSIENVEGSPSVPTDDGLTSGPLAGSSNSDEDEMHTDYPRSLLPHVPTGPHEYLVTLPFQTSSRPQYNDIIRENEELMNEYNASFRVLPFETPRQHLIEKLDMMFSRLFDICDFPPFLESITSMSSEQITKHIIGTNAKFSFVAELIDNLRASNSDKKVLILVRPGRLMDLLGHVILSRGCRYIRSGQEVVSAADAEHPLTVCLSSTSDEEPLASADVDVVIAFDHTFRQELIRSTNQHTPVILALVNIASIQHLNMRIMEENLQPFERKNVLMLALVKAMRYVEEPDISEPIFSIAKKFARRIQMPEDDEDDFYWEPQTIPTEIFDDMYAASSQIDATQLSGQGLGTSQHPDSRKRSYNLTKRPKISQPQVVTSSSHISDAIRNLFGGDLTHGSNKATVMVSIDKLHALADQYADMKSKLEESKARETEFRQLSDRAQKEVDGYVSSINNIQTKYMDALKERGIFEADCKIAQEQASVLSGSLESCRTEITTLKAARTELEKKLAEANNALLNSSNPDLVKVAELEKGLNEANAETQQLKKRLVVMQSDLDYSKNLYNQASQRATDLSSENRGFENKIQELQRKADDNIIAVNKVQSRNEVRVLAQQVTEQKNLVRERTTELNKIREELKSLRSGRRETRQSSVPRSPRLSSLGVMSPRNGTRGPSAMGGPSSSRGTSPQPPTAIFDAPAGSGNGVQNAALFNQGSGANRFAHLRDQRF</sequence>
<dbReference type="InterPro" id="IPR021006">
    <property type="entry name" value="Hda2/3"/>
</dbReference>